<dbReference type="InterPro" id="IPR000551">
    <property type="entry name" value="MerR-type_HTH_dom"/>
</dbReference>
<dbReference type="SUPFAM" id="SSF46955">
    <property type="entry name" value="Putative DNA-binding domain"/>
    <property type="match status" value="1"/>
</dbReference>
<dbReference type="GO" id="GO:0003700">
    <property type="term" value="F:DNA-binding transcription factor activity"/>
    <property type="evidence" value="ECO:0007669"/>
    <property type="project" value="InterPro"/>
</dbReference>
<dbReference type="AlphaFoldDB" id="A0A222ENR5"/>
<gene>
    <name evidence="3" type="ORF">SCORR_v1c03530</name>
</gene>
<protein>
    <submittedName>
        <fullName evidence="3">MerR family transcriptional regulator</fullName>
    </submittedName>
</protein>
<dbReference type="InterPro" id="IPR009061">
    <property type="entry name" value="DNA-bd_dom_put_sf"/>
</dbReference>
<proteinExistence type="predicted"/>
<keyword evidence="4" id="KW-1185">Reference proteome</keyword>
<feature type="domain" description="HTH merR-type" evidence="2">
    <location>
        <begin position="9"/>
        <end position="72"/>
    </location>
</feature>
<evidence type="ECO:0000313" key="4">
    <source>
        <dbReference type="Proteomes" id="UP000203229"/>
    </source>
</evidence>
<dbReference type="PROSITE" id="PS50937">
    <property type="entry name" value="HTH_MERR_2"/>
    <property type="match status" value="1"/>
</dbReference>
<dbReference type="Gene3D" id="1.10.1660.10">
    <property type="match status" value="1"/>
</dbReference>
<dbReference type="OrthoDB" id="9811174at2"/>
<dbReference type="GO" id="GO:0003677">
    <property type="term" value="F:DNA binding"/>
    <property type="evidence" value="ECO:0007669"/>
    <property type="project" value="UniProtKB-KW"/>
</dbReference>
<dbReference type="SMART" id="SM00422">
    <property type="entry name" value="HTH_MERR"/>
    <property type="match status" value="1"/>
</dbReference>
<evidence type="ECO:0000259" key="2">
    <source>
        <dbReference type="PROSITE" id="PS50937"/>
    </source>
</evidence>
<name>A0A222ENR5_9MOLU</name>
<dbReference type="PANTHER" id="PTHR30204">
    <property type="entry name" value="REDOX-CYCLING DRUG-SENSING TRANSCRIPTIONAL ACTIVATOR SOXR"/>
    <property type="match status" value="1"/>
</dbReference>
<dbReference type="CDD" id="cd01109">
    <property type="entry name" value="HTH_YyaN"/>
    <property type="match status" value="1"/>
</dbReference>
<organism evidence="3 4">
    <name type="scientific">Spiroplasma corruscae</name>
    <dbReference type="NCBI Taxonomy" id="216934"/>
    <lineage>
        <taxon>Bacteria</taxon>
        <taxon>Bacillati</taxon>
        <taxon>Mycoplasmatota</taxon>
        <taxon>Mollicutes</taxon>
        <taxon>Entomoplasmatales</taxon>
        <taxon>Spiroplasmataceae</taxon>
        <taxon>Spiroplasma</taxon>
    </lineage>
</organism>
<dbReference type="RefSeq" id="WP_094048580.1">
    <property type="nucleotide sequence ID" value="NZ_CP022535.1"/>
</dbReference>
<sequence length="120" mass="14763">MEKLYLKDVSKELSIPEYVLRFYDKKGIIPFIQRDENNYRFIYKDKIEWLKIIVCLKKVGMPLKQIKKYIDLALEGDSTINQRLEMILKQEKETFKHIDMLKEQLEYIDYKKQYYKNKLK</sequence>
<reference evidence="3 4" key="1">
    <citation type="submission" date="2017-07" db="EMBL/GenBank/DDBJ databases">
        <title>Complete genome sequence of Spiroplasma corruscae EC-1 (DSM 19793).</title>
        <authorList>
            <person name="Tsai Y.-M."/>
            <person name="Lo W.-S."/>
            <person name="Kuo C.-H."/>
        </authorList>
    </citation>
    <scope>NUCLEOTIDE SEQUENCE [LARGE SCALE GENOMIC DNA]</scope>
    <source>
        <strain evidence="3 4">EC-1</strain>
    </source>
</reference>
<evidence type="ECO:0000256" key="1">
    <source>
        <dbReference type="ARBA" id="ARBA00023125"/>
    </source>
</evidence>
<dbReference type="PANTHER" id="PTHR30204:SF82">
    <property type="entry name" value="TRANSCRIPTIONAL REGULATOR, MERR FAMILY"/>
    <property type="match status" value="1"/>
</dbReference>
<keyword evidence="1" id="KW-0238">DNA-binding</keyword>
<dbReference type="Pfam" id="PF13411">
    <property type="entry name" value="MerR_1"/>
    <property type="match status" value="1"/>
</dbReference>
<accession>A0A222ENR5</accession>
<dbReference type="Proteomes" id="UP000203229">
    <property type="component" value="Chromosome"/>
</dbReference>
<evidence type="ECO:0000313" key="3">
    <source>
        <dbReference type="EMBL" id="ASP28127.1"/>
    </source>
</evidence>
<dbReference type="InterPro" id="IPR047057">
    <property type="entry name" value="MerR_fam"/>
</dbReference>
<dbReference type="KEGG" id="scou:SCORR_v1c03530"/>
<dbReference type="EMBL" id="CP022535">
    <property type="protein sequence ID" value="ASP28127.1"/>
    <property type="molecule type" value="Genomic_DNA"/>
</dbReference>